<feature type="compositionally biased region" description="Polar residues" evidence="1">
    <location>
        <begin position="129"/>
        <end position="143"/>
    </location>
</feature>
<organism evidence="2 3">
    <name type="scientific">Puccinia triticina</name>
    <dbReference type="NCBI Taxonomy" id="208348"/>
    <lineage>
        <taxon>Eukaryota</taxon>
        <taxon>Fungi</taxon>
        <taxon>Dikarya</taxon>
        <taxon>Basidiomycota</taxon>
        <taxon>Pucciniomycotina</taxon>
        <taxon>Pucciniomycetes</taxon>
        <taxon>Pucciniales</taxon>
        <taxon>Pucciniaceae</taxon>
        <taxon>Puccinia</taxon>
    </lineage>
</organism>
<proteinExistence type="predicted"/>
<dbReference type="GeneID" id="77805164"/>
<evidence type="ECO:0000256" key="1">
    <source>
        <dbReference type="SAM" id="MobiDB-lite"/>
    </source>
</evidence>
<sequence>MRLSGSGAEAEQQTITIDQIKVNLDAFFRKCPEKGGSMKFSDNPKVLLKIRNRSPPGSAFEAYNPDFELEKPYCSQSPEAPSIGDNNNCIEAVESLQTDAQGRIKARGNGVITALKSCGVSQKHKRNRNVQMIRQTNGTNDNS</sequence>
<gene>
    <name evidence="2" type="ORF">PtA15_17A180</name>
</gene>
<dbReference type="RefSeq" id="XP_053028253.1">
    <property type="nucleotide sequence ID" value="XM_053164269.1"/>
</dbReference>
<dbReference type="Proteomes" id="UP001164743">
    <property type="component" value="Chromosome 17A"/>
</dbReference>
<reference evidence="2" key="1">
    <citation type="submission" date="2022-10" db="EMBL/GenBank/DDBJ databases">
        <title>Puccinia triticina Genome sequencing and assembly.</title>
        <authorList>
            <person name="Li C."/>
        </authorList>
    </citation>
    <scope>NUCLEOTIDE SEQUENCE</scope>
    <source>
        <strain evidence="2">Pt15</strain>
    </source>
</reference>
<accession>A0ABY7D7Z6</accession>
<protein>
    <submittedName>
        <fullName evidence="2">Uncharacterized protein</fullName>
    </submittedName>
</protein>
<keyword evidence="3" id="KW-1185">Reference proteome</keyword>
<evidence type="ECO:0000313" key="3">
    <source>
        <dbReference type="Proteomes" id="UP001164743"/>
    </source>
</evidence>
<dbReference type="EMBL" id="CP110437">
    <property type="protein sequence ID" value="WAQ92698.1"/>
    <property type="molecule type" value="Genomic_DNA"/>
</dbReference>
<evidence type="ECO:0000313" key="2">
    <source>
        <dbReference type="EMBL" id="WAQ92698.1"/>
    </source>
</evidence>
<feature type="region of interest" description="Disordered" evidence="1">
    <location>
        <begin position="123"/>
        <end position="143"/>
    </location>
</feature>
<name>A0ABY7D7Z6_9BASI</name>